<dbReference type="InterPro" id="IPR013719">
    <property type="entry name" value="RTT106/SPT16-like_middle_dom"/>
</dbReference>
<comment type="caution">
    <text evidence="2">The sequence shown here is derived from an EMBL/GenBank/DDBJ whole genome shotgun (WGS) entry which is preliminary data.</text>
</comment>
<evidence type="ECO:0000313" key="2">
    <source>
        <dbReference type="EMBL" id="CAD0093585.1"/>
    </source>
</evidence>
<dbReference type="AlphaFoldDB" id="A0A9N8JY12"/>
<proteinExistence type="predicted"/>
<name>A0A9N8JY12_9PEZI</name>
<dbReference type="SUPFAM" id="SSF50729">
    <property type="entry name" value="PH domain-like"/>
    <property type="match status" value="1"/>
</dbReference>
<protein>
    <recommendedName>
        <fullName evidence="1">Histone chaperone RTT106/FACT complex subunit SPT16-like middle domain-containing protein</fullName>
    </recommendedName>
</protein>
<reference evidence="2" key="1">
    <citation type="submission" date="2020-06" db="EMBL/GenBank/DDBJ databases">
        <authorList>
            <person name="Onetto C."/>
        </authorList>
    </citation>
    <scope>NUCLEOTIDE SEQUENCE</scope>
</reference>
<feature type="domain" description="Histone chaperone RTT106/FACT complex subunit SPT16-like middle" evidence="1">
    <location>
        <begin position="301"/>
        <end position="370"/>
    </location>
</feature>
<gene>
    <name evidence="2" type="ORF">AWRI4233_LOCUS4279</name>
</gene>
<dbReference type="Gene3D" id="2.30.29.30">
    <property type="entry name" value="Pleckstrin-homology domain (PH domain)/Phosphotyrosine-binding domain (PTB)"/>
    <property type="match status" value="1"/>
</dbReference>
<keyword evidence="3" id="KW-1185">Reference proteome</keyword>
<evidence type="ECO:0000259" key="1">
    <source>
        <dbReference type="Pfam" id="PF08512"/>
    </source>
</evidence>
<accession>A0A9N8JY12</accession>
<sequence length="375" mass="42104">MDLQRGIRKAQHLSDKANKPDKDTLLDLCAYVAFLRNDDDCYEALKRKISPFGYLDKPDIKAALKRRYGGEIPPQDKRLRYNSPRRLYNSSGDRRQQAFEDQYKMGIDVFDPLVAGMGCGFYLCGVDVVSCISPLNQKMHLEIMSGSSDGQGSIRLSELGDDDLGGITFLLHSALIGMDKTNVVLFVGSSDVKTRSCLPSPDDAGAFRVIVVPSASVGASTITKELPKLMVFDVPRDQKLDGTMGRNTKPGMSAEMAFETVFNDESLLGGHGKRVIRPDAEEFINWRDNMQVLYTKVDDPEGYLYFLPTGIFLGWNDPLSYFSHDSIKHIEIHEGAKTKKTSDMRLETMKVELKGLSKQDLEPIKRYLYMKCAKR</sequence>
<dbReference type="OrthoDB" id="5404489at2759"/>
<dbReference type="Pfam" id="PF08512">
    <property type="entry name" value="Rttp106-like_middle"/>
    <property type="match status" value="1"/>
</dbReference>
<dbReference type="InterPro" id="IPR011993">
    <property type="entry name" value="PH-like_dom_sf"/>
</dbReference>
<dbReference type="EMBL" id="CAIJEO010000005">
    <property type="protein sequence ID" value="CAD0093585.1"/>
    <property type="molecule type" value="Genomic_DNA"/>
</dbReference>
<dbReference type="Proteomes" id="UP000714618">
    <property type="component" value="Unassembled WGS sequence"/>
</dbReference>
<organism evidence="2 3">
    <name type="scientific">Aureobasidium mustum</name>
    <dbReference type="NCBI Taxonomy" id="2773714"/>
    <lineage>
        <taxon>Eukaryota</taxon>
        <taxon>Fungi</taxon>
        <taxon>Dikarya</taxon>
        <taxon>Ascomycota</taxon>
        <taxon>Pezizomycotina</taxon>
        <taxon>Dothideomycetes</taxon>
        <taxon>Dothideomycetidae</taxon>
        <taxon>Dothideales</taxon>
        <taxon>Saccotheciaceae</taxon>
        <taxon>Aureobasidium</taxon>
    </lineage>
</organism>
<evidence type="ECO:0000313" key="3">
    <source>
        <dbReference type="Proteomes" id="UP000714618"/>
    </source>
</evidence>